<protein>
    <submittedName>
        <fullName evidence="1">Uncharacterized protein</fullName>
    </submittedName>
</protein>
<organism evidence="1 2">
    <name type="scientific">Euzebyella saccharophila</name>
    <dbReference type="NCBI Taxonomy" id="679664"/>
    <lineage>
        <taxon>Bacteria</taxon>
        <taxon>Pseudomonadati</taxon>
        <taxon>Bacteroidota</taxon>
        <taxon>Flavobacteriia</taxon>
        <taxon>Flavobacteriales</taxon>
        <taxon>Flavobacteriaceae</taxon>
        <taxon>Euzebyella</taxon>
    </lineage>
</organism>
<comment type="caution">
    <text evidence="1">The sequence shown here is derived from an EMBL/GenBank/DDBJ whole genome shotgun (WGS) entry which is preliminary data.</text>
</comment>
<name>A0ABV8JJV5_9FLAO</name>
<proteinExistence type="predicted"/>
<accession>A0ABV8JJV5</accession>
<evidence type="ECO:0000313" key="2">
    <source>
        <dbReference type="Proteomes" id="UP001595814"/>
    </source>
</evidence>
<dbReference type="Proteomes" id="UP001595814">
    <property type="component" value="Unassembled WGS sequence"/>
</dbReference>
<reference evidence="2" key="1">
    <citation type="journal article" date="2019" name="Int. J. Syst. Evol. Microbiol.">
        <title>The Global Catalogue of Microorganisms (GCM) 10K type strain sequencing project: providing services to taxonomists for standard genome sequencing and annotation.</title>
        <authorList>
            <consortium name="The Broad Institute Genomics Platform"/>
            <consortium name="The Broad Institute Genome Sequencing Center for Infectious Disease"/>
            <person name="Wu L."/>
            <person name="Ma J."/>
        </authorList>
    </citation>
    <scope>NUCLEOTIDE SEQUENCE [LARGE SCALE GENOMIC DNA]</scope>
    <source>
        <strain evidence="2">CECT 7477</strain>
    </source>
</reference>
<keyword evidence="2" id="KW-1185">Reference proteome</keyword>
<dbReference type="RefSeq" id="WP_192462396.1">
    <property type="nucleotide sequence ID" value="NZ_JACYFJ010000003.1"/>
</dbReference>
<dbReference type="EMBL" id="JBHSAW010000003">
    <property type="protein sequence ID" value="MFC4094664.1"/>
    <property type="molecule type" value="Genomic_DNA"/>
</dbReference>
<gene>
    <name evidence="1" type="ORF">ACFOUT_02185</name>
</gene>
<evidence type="ECO:0000313" key="1">
    <source>
        <dbReference type="EMBL" id="MFC4094664.1"/>
    </source>
</evidence>
<sequence length="182" mass="21286">MGVNNSPNSASGEYNLFSKWTGKKSKYKYRLIDYKNKQDKKDFLLSDTKCNLEILPQGIMITGNFKEKESIIPVLKDEIESLTLIRGKEVIDTFYMSPMYIMSKLGIPNRVSRHLQVYPSEYKIAETRIHIKCEEYQLTLITSGSRHSKILRNLKRFGFDTNLKLVEKPRLNLLQYRRALDL</sequence>